<evidence type="ECO:0000313" key="2">
    <source>
        <dbReference type="Proteomes" id="UP000178122"/>
    </source>
</evidence>
<name>A0A1G1YN97_9BACT</name>
<dbReference type="Proteomes" id="UP000178122">
    <property type="component" value="Unassembled WGS sequence"/>
</dbReference>
<evidence type="ECO:0000313" key="1">
    <source>
        <dbReference type="EMBL" id="OGY53832.1"/>
    </source>
</evidence>
<sequence length="79" mass="8062">MLGEYFFECVEEVVGCFGGRGGDKNTTGGVSVELLEKDFGADFSFAGAGGAMDAEEVLGGEGLLYGLLLGMVEVEGTVG</sequence>
<accession>A0A1G1YN97</accession>
<gene>
    <name evidence="1" type="ORF">A2912_02395</name>
</gene>
<comment type="caution">
    <text evidence="1">The sequence shown here is derived from an EMBL/GenBank/DDBJ whole genome shotgun (WGS) entry which is preliminary data.</text>
</comment>
<organism evidence="1 2">
    <name type="scientific">Candidatus Buchananbacteria bacterium RIFCSPLOWO2_01_FULL_40_23b</name>
    <dbReference type="NCBI Taxonomy" id="1797544"/>
    <lineage>
        <taxon>Bacteria</taxon>
        <taxon>Candidatus Buchananiibacteriota</taxon>
    </lineage>
</organism>
<dbReference type="EMBL" id="MHIN01000039">
    <property type="protein sequence ID" value="OGY53832.1"/>
    <property type="molecule type" value="Genomic_DNA"/>
</dbReference>
<proteinExistence type="predicted"/>
<protein>
    <submittedName>
        <fullName evidence="1">Uncharacterized protein</fullName>
    </submittedName>
</protein>
<dbReference type="AlphaFoldDB" id="A0A1G1YN97"/>
<reference evidence="1 2" key="1">
    <citation type="journal article" date="2016" name="Nat. Commun.">
        <title>Thousands of microbial genomes shed light on interconnected biogeochemical processes in an aquifer system.</title>
        <authorList>
            <person name="Anantharaman K."/>
            <person name="Brown C.T."/>
            <person name="Hug L.A."/>
            <person name="Sharon I."/>
            <person name="Castelle C.J."/>
            <person name="Probst A.J."/>
            <person name="Thomas B.C."/>
            <person name="Singh A."/>
            <person name="Wilkins M.J."/>
            <person name="Karaoz U."/>
            <person name="Brodie E.L."/>
            <person name="Williams K.H."/>
            <person name="Hubbard S.S."/>
            <person name="Banfield J.F."/>
        </authorList>
    </citation>
    <scope>NUCLEOTIDE SEQUENCE [LARGE SCALE GENOMIC DNA]</scope>
</reference>